<dbReference type="InterPro" id="IPR011009">
    <property type="entry name" value="Kinase-like_dom_sf"/>
</dbReference>
<protein>
    <submittedName>
        <fullName evidence="2">Tyrosine kinase (inferred by orthology to a S. mansoni protein)</fullName>
    </submittedName>
</protein>
<sequence>LVRKNCTIRIADFGQDRQWDYQYLVKSIQYASPFKAMARESISDSRFNEKSDVWSYGILLWELFTLGDDPFKEFETADKLTSFYESGGRLPKPAFMPDDM</sequence>
<dbReference type="AlphaFoldDB" id="A0A0M3JEL1"/>
<dbReference type="GO" id="GO:0005886">
    <property type="term" value="C:plasma membrane"/>
    <property type="evidence" value="ECO:0007669"/>
    <property type="project" value="TreeGrafter"/>
</dbReference>
<dbReference type="WBParaSite" id="ASIM_0000605701-mRNA-1">
    <property type="protein sequence ID" value="ASIM_0000605701-mRNA-1"/>
    <property type="gene ID" value="ASIM_0000605701"/>
</dbReference>
<dbReference type="GO" id="GO:0004714">
    <property type="term" value="F:transmembrane receptor protein tyrosine kinase activity"/>
    <property type="evidence" value="ECO:0007669"/>
    <property type="project" value="TreeGrafter"/>
</dbReference>
<reference evidence="2" key="1">
    <citation type="submission" date="2017-02" db="UniProtKB">
        <authorList>
            <consortium name="WormBaseParasite"/>
        </authorList>
    </citation>
    <scope>IDENTIFICATION</scope>
</reference>
<proteinExistence type="predicted"/>
<dbReference type="PROSITE" id="PS50011">
    <property type="entry name" value="PROTEIN_KINASE_DOM"/>
    <property type="match status" value="1"/>
</dbReference>
<dbReference type="PANTHER" id="PTHR24416">
    <property type="entry name" value="TYROSINE-PROTEIN KINASE RECEPTOR"/>
    <property type="match status" value="1"/>
</dbReference>
<name>A0A0M3JEL1_ANISI</name>
<evidence type="ECO:0000259" key="1">
    <source>
        <dbReference type="PROSITE" id="PS50011"/>
    </source>
</evidence>
<dbReference type="GO" id="GO:0043235">
    <property type="term" value="C:receptor complex"/>
    <property type="evidence" value="ECO:0007669"/>
    <property type="project" value="TreeGrafter"/>
</dbReference>
<dbReference type="Gene3D" id="1.10.510.10">
    <property type="entry name" value="Transferase(Phosphotransferase) domain 1"/>
    <property type="match status" value="1"/>
</dbReference>
<dbReference type="SUPFAM" id="SSF56112">
    <property type="entry name" value="Protein kinase-like (PK-like)"/>
    <property type="match status" value="1"/>
</dbReference>
<feature type="domain" description="Protein kinase" evidence="1">
    <location>
        <begin position="1"/>
        <end position="100"/>
    </location>
</feature>
<dbReference type="GO" id="GO:0007169">
    <property type="term" value="P:cell surface receptor protein tyrosine kinase signaling pathway"/>
    <property type="evidence" value="ECO:0007669"/>
    <property type="project" value="TreeGrafter"/>
</dbReference>
<dbReference type="InterPro" id="IPR001245">
    <property type="entry name" value="Ser-Thr/Tyr_kinase_cat_dom"/>
</dbReference>
<dbReference type="PANTHER" id="PTHR24416:SF600">
    <property type="entry name" value="PDGF- AND VEGF-RECEPTOR RELATED, ISOFORM J"/>
    <property type="match status" value="1"/>
</dbReference>
<organism evidence="2">
    <name type="scientific">Anisakis simplex</name>
    <name type="common">Herring worm</name>
    <dbReference type="NCBI Taxonomy" id="6269"/>
    <lineage>
        <taxon>Eukaryota</taxon>
        <taxon>Metazoa</taxon>
        <taxon>Ecdysozoa</taxon>
        <taxon>Nematoda</taxon>
        <taxon>Chromadorea</taxon>
        <taxon>Rhabditida</taxon>
        <taxon>Spirurina</taxon>
        <taxon>Ascaridomorpha</taxon>
        <taxon>Ascaridoidea</taxon>
        <taxon>Anisakidae</taxon>
        <taxon>Anisakis</taxon>
        <taxon>Anisakis simplex complex</taxon>
    </lineage>
</organism>
<evidence type="ECO:0000313" key="2">
    <source>
        <dbReference type="WBParaSite" id="ASIM_0000605701-mRNA-1"/>
    </source>
</evidence>
<accession>A0A0M3JEL1</accession>
<dbReference type="InterPro" id="IPR050122">
    <property type="entry name" value="RTK"/>
</dbReference>
<dbReference type="InterPro" id="IPR000719">
    <property type="entry name" value="Prot_kinase_dom"/>
</dbReference>
<dbReference type="Pfam" id="PF07714">
    <property type="entry name" value="PK_Tyr_Ser-Thr"/>
    <property type="match status" value="1"/>
</dbReference>
<dbReference type="GO" id="GO:0005524">
    <property type="term" value="F:ATP binding"/>
    <property type="evidence" value="ECO:0007669"/>
    <property type="project" value="InterPro"/>
</dbReference>